<evidence type="ECO:0000256" key="5">
    <source>
        <dbReference type="SAM" id="MobiDB-lite"/>
    </source>
</evidence>
<dbReference type="Gene3D" id="2.30.42.10">
    <property type="match status" value="1"/>
</dbReference>
<dbReference type="PANTHER" id="PTHR43343:SF7">
    <property type="entry name" value="PDZ DOMAIN-CONTAINING PROTEIN"/>
    <property type="match status" value="1"/>
</dbReference>
<keyword evidence="8" id="KW-1185">Reference proteome</keyword>
<dbReference type="AlphaFoldDB" id="C1N7F1"/>
<evidence type="ECO:0000256" key="2">
    <source>
        <dbReference type="ARBA" id="ARBA00022670"/>
    </source>
</evidence>
<dbReference type="eggNOG" id="KOG1320">
    <property type="taxonomic scope" value="Eukaryota"/>
</dbReference>
<keyword evidence="4" id="KW-0720">Serine protease</keyword>
<dbReference type="GO" id="GO:0006508">
    <property type="term" value="P:proteolysis"/>
    <property type="evidence" value="ECO:0007669"/>
    <property type="project" value="UniProtKB-KW"/>
</dbReference>
<dbReference type="FunFam" id="2.40.10.10:FF:000001">
    <property type="entry name" value="Periplasmic serine protease DegS"/>
    <property type="match status" value="1"/>
</dbReference>
<dbReference type="GO" id="GO:0004252">
    <property type="term" value="F:serine-type endopeptidase activity"/>
    <property type="evidence" value="ECO:0007669"/>
    <property type="project" value="InterPro"/>
</dbReference>
<dbReference type="OMA" id="CAADQIA"/>
<keyword evidence="3" id="KW-0378">Hydrolase</keyword>
<sequence length="396" mass="42372">MRERAHLIPLRTRERLDALLQTLVDSNVARCQETTKEAFARMHDDENLLPSELNTVNLFKRCSQSVVHITTTATAQRISPGGFTLDVFEIPQGTGSGFVWDAHGHLVTNFHVIKDARRAKVTTSDGETFDATLVGYEADKDLAVLKLVEGSRSDRGGSKPGKNPKPQTLKPLEVGTTQNLRVGQSVFAIGNPFGLDQTLTSGIVSGVGRDIKSITGRRIRDVVQTDAAINPGNSGGPLLDSNGRLIGVNTVIYSPSGASSGVGFAIPSDTVRRVVNQIIRHGRVLKAGMGVHCAADQIARQMNVDGVVVLEVPDGSGAAAAGMRGCSRDAKTGQVVLGDVVVAVDGGRVSHVEDLLARVEDRVVGDVVRVTVEREEGGKRREVDLKVRLSELKSRL</sequence>
<feature type="region of interest" description="Disordered" evidence="5">
    <location>
        <begin position="149"/>
        <end position="171"/>
    </location>
</feature>
<evidence type="ECO:0000256" key="1">
    <source>
        <dbReference type="ARBA" id="ARBA00010541"/>
    </source>
</evidence>
<dbReference type="InterPro" id="IPR043504">
    <property type="entry name" value="Peptidase_S1_PA_chymotrypsin"/>
</dbReference>
<dbReference type="InterPro" id="IPR001940">
    <property type="entry name" value="Peptidase_S1C"/>
</dbReference>
<evidence type="ECO:0000313" key="8">
    <source>
        <dbReference type="Proteomes" id="UP000001876"/>
    </source>
</evidence>
<dbReference type="SUPFAM" id="SSF50156">
    <property type="entry name" value="PDZ domain-like"/>
    <property type="match status" value="1"/>
</dbReference>
<dbReference type="SUPFAM" id="SSF50494">
    <property type="entry name" value="Trypsin-like serine proteases"/>
    <property type="match status" value="1"/>
</dbReference>
<feature type="domain" description="PDZ" evidence="6">
    <location>
        <begin position="287"/>
        <end position="376"/>
    </location>
</feature>
<dbReference type="InterPro" id="IPR036034">
    <property type="entry name" value="PDZ_sf"/>
</dbReference>
<gene>
    <name evidence="7" type="ORF">MICPUCDRAFT_36720</name>
</gene>
<evidence type="ECO:0000313" key="7">
    <source>
        <dbReference type="EMBL" id="EEH52097.1"/>
    </source>
</evidence>
<dbReference type="Pfam" id="PF13365">
    <property type="entry name" value="Trypsin_2"/>
    <property type="match status" value="1"/>
</dbReference>
<dbReference type="InterPro" id="IPR001478">
    <property type="entry name" value="PDZ"/>
</dbReference>
<keyword evidence="2" id="KW-0645">Protease</keyword>
<dbReference type="SMART" id="SM00228">
    <property type="entry name" value="PDZ"/>
    <property type="match status" value="1"/>
</dbReference>
<dbReference type="InterPro" id="IPR051201">
    <property type="entry name" value="Chloro_Bact_Ser_Proteases"/>
</dbReference>
<dbReference type="Pfam" id="PF13180">
    <property type="entry name" value="PDZ_2"/>
    <property type="match status" value="1"/>
</dbReference>
<evidence type="ECO:0000256" key="3">
    <source>
        <dbReference type="ARBA" id="ARBA00022801"/>
    </source>
</evidence>
<evidence type="ECO:0000259" key="6">
    <source>
        <dbReference type="SMART" id="SM00228"/>
    </source>
</evidence>
<dbReference type="EMBL" id="GG663749">
    <property type="protein sequence ID" value="EEH52097.1"/>
    <property type="molecule type" value="Genomic_DNA"/>
</dbReference>
<dbReference type="Proteomes" id="UP000001876">
    <property type="component" value="Unassembled WGS sequence"/>
</dbReference>
<dbReference type="RefSeq" id="XP_003063724.1">
    <property type="nucleotide sequence ID" value="XM_003063678.1"/>
</dbReference>
<protein>
    <submittedName>
        <fullName evidence="7">Predicted protein</fullName>
    </submittedName>
</protein>
<reference evidence="7 8" key="1">
    <citation type="journal article" date="2009" name="Science">
        <title>Green evolution and dynamic adaptations revealed by genomes of the marine picoeukaryotes Micromonas.</title>
        <authorList>
            <person name="Worden A.Z."/>
            <person name="Lee J.H."/>
            <person name="Mock T."/>
            <person name="Rouze P."/>
            <person name="Simmons M.P."/>
            <person name="Aerts A.L."/>
            <person name="Allen A.E."/>
            <person name="Cuvelier M.L."/>
            <person name="Derelle E."/>
            <person name="Everett M.V."/>
            <person name="Foulon E."/>
            <person name="Grimwood J."/>
            <person name="Gundlach H."/>
            <person name="Henrissat B."/>
            <person name="Napoli C."/>
            <person name="McDonald S.M."/>
            <person name="Parker M.S."/>
            <person name="Rombauts S."/>
            <person name="Salamov A."/>
            <person name="Von Dassow P."/>
            <person name="Badger J.H."/>
            <person name="Coutinho P.M."/>
            <person name="Demir E."/>
            <person name="Dubchak I."/>
            <person name="Gentemann C."/>
            <person name="Eikrem W."/>
            <person name="Gready J.E."/>
            <person name="John U."/>
            <person name="Lanier W."/>
            <person name="Lindquist E.A."/>
            <person name="Lucas S."/>
            <person name="Mayer K.F."/>
            <person name="Moreau H."/>
            <person name="Not F."/>
            <person name="Otillar R."/>
            <person name="Panaud O."/>
            <person name="Pangilinan J."/>
            <person name="Paulsen I."/>
            <person name="Piegu B."/>
            <person name="Poliakov A."/>
            <person name="Robbens S."/>
            <person name="Schmutz J."/>
            <person name="Toulza E."/>
            <person name="Wyss T."/>
            <person name="Zelensky A."/>
            <person name="Zhou K."/>
            <person name="Armbrust E.V."/>
            <person name="Bhattacharya D."/>
            <person name="Goodenough U.W."/>
            <person name="Van de Peer Y."/>
            <person name="Grigoriev I.V."/>
        </authorList>
    </citation>
    <scope>NUCLEOTIDE SEQUENCE [LARGE SCALE GENOMIC DNA]</scope>
    <source>
        <strain evidence="7 8">CCMP1545</strain>
    </source>
</reference>
<comment type="similarity">
    <text evidence="1">Belongs to the peptidase S1C family.</text>
</comment>
<dbReference type="STRING" id="564608.C1N7F1"/>
<proteinExistence type="inferred from homology"/>
<dbReference type="PRINTS" id="PR00834">
    <property type="entry name" value="PROTEASES2C"/>
</dbReference>
<dbReference type="InterPro" id="IPR009003">
    <property type="entry name" value="Peptidase_S1_PA"/>
</dbReference>
<dbReference type="KEGG" id="mpp:MICPUCDRAFT_36720"/>
<name>C1N7F1_MICPC</name>
<evidence type="ECO:0000256" key="4">
    <source>
        <dbReference type="ARBA" id="ARBA00022825"/>
    </source>
</evidence>
<accession>C1N7F1</accession>
<dbReference type="Gene3D" id="2.40.10.10">
    <property type="entry name" value="Trypsin-like serine proteases"/>
    <property type="match status" value="2"/>
</dbReference>
<dbReference type="PANTHER" id="PTHR43343">
    <property type="entry name" value="PEPTIDASE S12"/>
    <property type="match status" value="1"/>
</dbReference>
<dbReference type="OrthoDB" id="4217619at2759"/>
<organism evidence="8">
    <name type="scientific">Micromonas pusilla (strain CCMP1545)</name>
    <name type="common">Picoplanktonic green alga</name>
    <dbReference type="NCBI Taxonomy" id="564608"/>
    <lineage>
        <taxon>Eukaryota</taxon>
        <taxon>Viridiplantae</taxon>
        <taxon>Chlorophyta</taxon>
        <taxon>Mamiellophyceae</taxon>
        <taxon>Mamiellales</taxon>
        <taxon>Mamiellaceae</taxon>
        <taxon>Micromonas</taxon>
    </lineage>
</organism>
<dbReference type="MEROPS" id="S01.472"/>
<dbReference type="GeneID" id="9689330"/>